<dbReference type="InterPro" id="IPR006913">
    <property type="entry name" value="CENP-V/GFA"/>
</dbReference>
<protein>
    <submittedName>
        <fullName evidence="7">Aldehyde-activating protein</fullName>
    </submittedName>
</protein>
<keyword evidence="3" id="KW-0862">Zinc</keyword>
<dbReference type="PANTHER" id="PTHR33337">
    <property type="entry name" value="GFA DOMAIN-CONTAINING PROTEIN"/>
    <property type="match status" value="1"/>
</dbReference>
<feature type="domain" description="CENP-V/GFA" evidence="6">
    <location>
        <begin position="7"/>
        <end position="121"/>
    </location>
</feature>
<dbReference type="EMBL" id="BJZP01000005">
    <property type="protein sequence ID" value="GEO84514.1"/>
    <property type="molecule type" value="Genomic_DNA"/>
</dbReference>
<dbReference type="OrthoDB" id="9807246at2"/>
<evidence type="ECO:0000256" key="3">
    <source>
        <dbReference type="ARBA" id="ARBA00022833"/>
    </source>
</evidence>
<dbReference type="SUPFAM" id="SSF51316">
    <property type="entry name" value="Mss4-like"/>
    <property type="match status" value="1"/>
</dbReference>
<dbReference type="RefSeq" id="WP_147179289.1">
    <property type="nucleotide sequence ID" value="NZ_BJZP01000005.1"/>
</dbReference>
<keyword evidence="8" id="KW-1185">Reference proteome</keyword>
<dbReference type="PROSITE" id="PS51891">
    <property type="entry name" value="CENP_V_GFA"/>
    <property type="match status" value="1"/>
</dbReference>
<dbReference type="Gene3D" id="3.90.1590.10">
    <property type="entry name" value="glutathione-dependent formaldehyde- activating enzyme (gfa)"/>
    <property type="match status" value="1"/>
</dbReference>
<comment type="caution">
    <text evidence="7">The sequence shown here is derived from an EMBL/GenBank/DDBJ whole genome shotgun (WGS) entry which is preliminary data.</text>
</comment>
<evidence type="ECO:0000256" key="4">
    <source>
        <dbReference type="ARBA" id="ARBA00023239"/>
    </source>
</evidence>
<dbReference type="Pfam" id="PF04828">
    <property type="entry name" value="GFA"/>
    <property type="match status" value="1"/>
</dbReference>
<gene>
    <name evidence="7" type="ORF">RNA01_14460</name>
</gene>
<feature type="compositionally biased region" description="Basic and acidic residues" evidence="5">
    <location>
        <begin position="149"/>
        <end position="163"/>
    </location>
</feature>
<evidence type="ECO:0000259" key="6">
    <source>
        <dbReference type="PROSITE" id="PS51891"/>
    </source>
</evidence>
<reference evidence="7 8" key="1">
    <citation type="submission" date="2019-07" db="EMBL/GenBank/DDBJ databases">
        <title>Whole genome shotgun sequence of Rhizobium naphthalenivorans NBRC 107585.</title>
        <authorList>
            <person name="Hosoyama A."/>
            <person name="Uohara A."/>
            <person name="Ohji S."/>
            <person name="Ichikawa N."/>
        </authorList>
    </citation>
    <scope>NUCLEOTIDE SEQUENCE [LARGE SCALE GENOMIC DNA]</scope>
    <source>
        <strain evidence="7 8">NBRC 107585</strain>
    </source>
</reference>
<evidence type="ECO:0000313" key="8">
    <source>
        <dbReference type="Proteomes" id="UP000321717"/>
    </source>
</evidence>
<feature type="region of interest" description="Disordered" evidence="5">
    <location>
        <begin position="130"/>
        <end position="163"/>
    </location>
</feature>
<organism evidence="7 8">
    <name type="scientific">Ciceribacter naphthalenivorans</name>
    <dbReference type="NCBI Taxonomy" id="1118451"/>
    <lineage>
        <taxon>Bacteria</taxon>
        <taxon>Pseudomonadati</taxon>
        <taxon>Pseudomonadota</taxon>
        <taxon>Alphaproteobacteria</taxon>
        <taxon>Hyphomicrobiales</taxon>
        <taxon>Rhizobiaceae</taxon>
        <taxon>Ciceribacter</taxon>
    </lineage>
</organism>
<evidence type="ECO:0000256" key="2">
    <source>
        <dbReference type="ARBA" id="ARBA00022723"/>
    </source>
</evidence>
<dbReference type="Proteomes" id="UP000321717">
    <property type="component" value="Unassembled WGS sequence"/>
</dbReference>
<accession>A0A512HGC8</accession>
<dbReference type="GO" id="GO:0046872">
    <property type="term" value="F:metal ion binding"/>
    <property type="evidence" value="ECO:0007669"/>
    <property type="project" value="UniProtKB-KW"/>
</dbReference>
<keyword evidence="2" id="KW-0479">Metal-binding</keyword>
<evidence type="ECO:0000256" key="1">
    <source>
        <dbReference type="ARBA" id="ARBA00005495"/>
    </source>
</evidence>
<sequence length="163" mass="18071">MSGSLSHSGGCQCGAVRYRIAGTLGYPHLCHCRMCQKAGGNFFMALAGCRMERFEITRGDPRWFSSSDPCRRGFCDRCGTPLFFKTVDSPYVSVTIGSLDKPEATMPVSQDGVEARISYFDRLFSLPEKATDRSDMPDGNNRIARSNHQHPDHDTAAWPLAKD</sequence>
<dbReference type="AlphaFoldDB" id="A0A512HGC8"/>
<keyword evidence="4" id="KW-0456">Lyase</keyword>
<dbReference type="PANTHER" id="PTHR33337:SF40">
    <property type="entry name" value="CENP-V_GFA DOMAIN-CONTAINING PROTEIN-RELATED"/>
    <property type="match status" value="1"/>
</dbReference>
<dbReference type="InterPro" id="IPR011057">
    <property type="entry name" value="Mss4-like_sf"/>
</dbReference>
<dbReference type="GO" id="GO:0016846">
    <property type="term" value="F:carbon-sulfur lyase activity"/>
    <property type="evidence" value="ECO:0007669"/>
    <property type="project" value="InterPro"/>
</dbReference>
<name>A0A512HGC8_9HYPH</name>
<comment type="similarity">
    <text evidence="1">Belongs to the Gfa family.</text>
</comment>
<evidence type="ECO:0000313" key="7">
    <source>
        <dbReference type="EMBL" id="GEO84514.1"/>
    </source>
</evidence>
<proteinExistence type="inferred from homology"/>
<evidence type="ECO:0000256" key="5">
    <source>
        <dbReference type="SAM" id="MobiDB-lite"/>
    </source>
</evidence>